<dbReference type="SUPFAM" id="SSF51445">
    <property type="entry name" value="(Trans)glycosidases"/>
    <property type="match status" value="2"/>
</dbReference>
<dbReference type="InterPro" id="IPR017853">
    <property type="entry name" value="GH"/>
</dbReference>
<accession>A0A229UPY8</accession>
<dbReference type="InterPro" id="IPR003961">
    <property type="entry name" value="FN3_dom"/>
</dbReference>
<proteinExistence type="predicted"/>
<feature type="domain" description="SLH" evidence="3">
    <location>
        <begin position="1502"/>
        <end position="1561"/>
    </location>
</feature>
<protein>
    <recommendedName>
        <fullName evidence="3">SLH domain-containing protein</fullName>
    </recommendedName>
</protein>
<dbReference type="InterPro" id="IPR001119">
    <property type="entry name" value="SLH_dom"/>
</dbReference>
<dbReference type="SMART" id="SM00060">
    <property type="entry name" value="FN3"/>
    <property type="match status" value="1"/>
</dbReference>
<keyword evidence="2" id="KW-0732">Signal</keyword>
<dbReference type="InterPro" id="IPR013783">
    <property type="entry name" value="Ig-like_fold"/>
</dbReference>
<dbReference type="Pfam" id="PF00041">
    <property type="entry name" value="fn3"/>
    <property type="match status" value="1"/>
</dbReference>
<evidence type="ECO:0000256" key="1">
    <source>
        <dbReference type="SAM" id="MobiDB-lite"/>
    </source>
</evidence>
<dbReference type="Gene3D" id="2.60.40.10">
    <property type="entry name" value="Immunoglobulins"/>
    <property type="match status" value="1"/>
</dbReference>
<dbReference type="Gene3D" id="3.20.20.80">
    <property type="entry name" value="Glycosidases"/>
    <property type="match status" value="2"/>
</dbReference>
<comment type="caution">
    <text evidence="4">The sequence shown here is derived from an EMBL/GenBank/DDBJ whole genome shotgun (WGS) entry which is preliminary data.</text>
</comment>
<feature type="signal peptide" evidence="2">
    <location>
        <begin position="1"/>
        <end position="36"/>
    </location>
</feature>
<reference evidence="4 5" key="1">
    <citation type="submission" date="2017-07" db="EMBL/GenBank/DDBJ databases">
        <title>Genome sequencing and assembly of Paenibacillus rigui.</title>
        <authorList>
            <person name="Mayilraj S."/>
        </authorList>
    </citation>
    <scope>NUCLEOTIDE SEQUENCE [LARGE SCALE GENOMIC DNA]</scope>
    <source>
        <strain evidence="4 5">JCM 16352</strain>
    </source>
</reference>
<feature type="compositionally biased region" description="Low complexity" evidence="1">
    <location>
        <begin position="1278"/>
        <end position="1297"/>
    </location>
</feature>
<feature type="chain" id="PRO_5013234739" description="SLH domain-containing protein" evidence="2">
    <location>
        <begin position="37"/>
        <end position="1692"/>
    </location>
</feature>
<keyword evidence="5" id="KW-1185">Reference proteome</keyword>
<evidence type="ECO:0000313" key="5">
    <source>
        <dbReference type="Proteomes" id="UP000215509"/>
    </source>
</evidence>
<dbReference type="SUPFAM" id="SSF49265">
    <property type="entry name" value="Fibronectin type III"/>
    <property type="match status" value="1"/>
</dbReference>
<dbReference type="Pfam" id="PF00395">
    <property type="entry name" value="SLH"/>
    <property type="match status" value="3"/>
</dbReference>
<dbReference type="OrthoDB" id="1723494at2"/>
<dbReference type="CDD" id="cd00063">
    <property type="entry name" value="FN3"/>
    <property type="match status" value="1"/>
</dbReference>
<dbReference type="Proteomes" id="UP000215509">
    <property type="component" value="Unassembled WGS sequence"/>
</dbReference>
<organism evidence="4 5">
    <name type="scientific">Paenibacillus rigui</name>
    <dbReference type="NCBI Taxonomy" id="554312"/>
    <lineage>
        <taxon>Bacteria</taxon>
        <taxon>Bacillati</taxon>
        <taxon>Bacillota</taxon>
        <taxon>Bacilli</taxon>
        <taxon>Bacillales</taxon>
        <taxon>Paenibacillaceae</taxon>
        <taxon>Paenibacillus</taxon>
    </lineage>
</organism>
<dbReference type="SUPFAM" id="SSF49899">
    <property type="entry name" value="Concanavalin A-like lectins/glucanases"/>
    <property type="match status" value="1"/>
</dbReference>
<gene>
    <name evidence="4" type="ORF">CF651_15010</name>
</gene>
<feature type="domain" description="SLH" evidence="3">
    <location>
        <begin position="1632"/>
        <end position="1692"/>
    </location>
</feature>
<dbReference type="PANTHER" id="PTHR43308">
    <property type="entry name" value="OUTER MEMBRANE PROTEIN ALPHA-RELATED"/>
    <property type="match status" value="1"/>
</dbReference>
<name>A0A229UPY8_9BACL</name>
<feature type="region of interest" description="Disordered" evidence="1">
    <location>
        <begin position="1270"/>
        <end position="1307"/>
    </location>
</feature>
<dbReference type="SUPFAM" id="SSF51011">
    <property type="entry name" value="Glycosyl hydrolase domain"/>
    <property type="match status" value="2"/>
</dbReference>
<evidence type="ECO:0000259" key="3">
    <source>
        <dbReference type="PROSITE" id="PS51272"/>
    </source>
</evidence>
<feature type="domain" description="SLH" evidence="3">
    <location>
        <begin position="1562"/>
        <end position="1625"/>
    </location>
</feature>
<evidence type="ECO:0000256" key="2">
    <source>
        <dbReference type="SAM" id="SignalP"/>
    </source>
</evidence>
<evidence type="ECO:0000313" key="4">
    <source>
        <dbReference type="EMBL" id="OXM85488.1"/>
    </source>
</evidence>
<sequence>MLNLNKLLRVKTLSFTLASVLLGTSTIIPQPSIANAAPSPSGAVVSVDANVSQGALYRSEQYFNISKYFTYGEQRDADIQFINDQGLHSKVLRTWVDQDIYDVDTDTYNFSKYDDYFSDTSHMADALLVNIKAEKVIPEYQSPDKVKPILKNIIRYLKQNYPKVKYIEALNEPDDVYTNRYKGVITPATIYSYYKAFSDAVYEVNDELKPSVPLQVGGPTTMRLDLDWLRGLLDGYKNDTSPKKQLDFISYHGYFVGPNYTGFVKENPSIVDTQRIQIDAELSTRGLSTDIPSFITESGIYPGTLSDVPNSNGGVGPDQLRQAAGLASLHYWFMNNSKNHAFQWELRHPDNSRKDVLVSRDTNNVVLSNIPSDKFTPYGNMLSMLSKMKTTRIAATSDSIVTGKGVYALAAKDDTGVSLMMWNYQGTDTKGYNTVANVSNLPSIFNGKNVRVKTYKIDATTSNYYTNPDKANLQMVDDKTVAHNGNYTASVQLEPNSLQLLVLEPVSKPSIATVSVDASVSQGELFRSEKYFNIAKQSTFPAAQASRPADIQFLNEQGLHTKIQRAWLNEAEIYDETTGLFNNYGQIDTYLSQVSNMADELLINLRAEKVIKELEYTPAQIKPVVKEYIKHIKLQFPKIKYIEVFNEPDAPANSEANYYRLDPITGKQTNINILSPSNLYGYYKAFSDAVYEVNVELNPSVPLLVGGPALYNFDLDWFRGFLDGYKNDTSPAKKLDFISYHGYLRKDPATGKNLFYKDTPNMAAAERSAIETELSSRALSTEIPSFITETGMYPGPLGDDLDLASLATGKPPKFDYIDKDQLRQAAGMASLAYWYSGSSSKNYPFGWNTRHNGGNGRKDALVTRDRNNKPLNPIYSDKFTPYGNMREMQSKMKTTKVSAVSDRIDSNGKGVYALAAKDDTGVSLMVWNYQGTGNTDYNPAITISNLPSIFNGKKVRVKIYKINNTTSNYYNGDPDNPNLQMVDDKIVANNGSYSTSVYLEPNSLQLLVLEPIDTNVLLRNTFDEEVTGAFPSWTVTKAAYTAVSIMNVPSTVNRSVYLKDDSTAGFAQISKTFTAHMETLTIQWRFMEESNVTGDRFQLKSGTTVAADVYVNDAGSLVVHGNALQSLSARTWYNVSLTANPATNKYDIYVNNTLKASGIPFSAPFTSLDTISFRTGEADKNTLYIDDVTISDITPPSWANNKGLVATSRSQNSIGLSWSGADNSAAAYRVYNGAALSTTVVGSTYATIGSLTSGNDYTFTIQAVDANGNASTDGPTLNVSTTSSRSGGSVNSGSGASPGESVPSAGLTADAEGKVDSDSLISALAALNLVEIAANGDSVSLPAAGLIDASKNPSSAVKVISANGSFVLPLSVLKLEELVQSIGVSIDDLNVSVSIKKVTGDIATGVAEAVSKANASSVSDAVDFSVTVQAKGGNSYDVNFGTTYASRSVDVQKAVDPDKATGALFNETTRSLTFVPATFEFKDGKTIATLKRNGSSVYTVVELNRSFDDIAAHWAKTDIELLANKLVIDGVSERTFDADRSITRAEFAALIVRALGLSPKTSASSFVDVNADAWYSNAVSTASAAGIIHGYENSTFRPNAPITREELAAMAIRAMNYVGEGSSLAPSDQSMILGRFKDSSKIVWGQKEIAAAISVGLIDGMSDDSLGSNGMATRAQTAVILKRFLKAVHFID</sequence>
<dbReference type="InterPro" id="IPR051465">
    <property type="entry name" value="Cell_Envelope_Struct_Comp"/>
</dbReference>
<dbReference type="PROSITE" id="PS51272">
    <property type="entry name" value="SLH"/>
    <property type="match status" value="3"/>
</dbReference>
<dbReference type="InterPro" id="IPR036116">
    <property type="entry name" value="FN3_sf"/>
</dbReference>
<dbReference type="EMBL" id="NMQW01000021">
    <property type="protein sequence ID" value="OXM85488.1"/>
    <property type="molecule type" value="Genomic_DNA"/>
</dbReference>
<dbReference type="InterPro" id="IPR013320">
    <property type="entry name" value="ConA-like_dom_sf"/>
</dbReference>
<dbReference type="PANTHER" id="PTHR43308:SF5">
    <property type="entry name" value="S-LAYER PROTEIN _ PEPTIDOGLYCAN ENDO-BETA-N-ACETYLGLUCOSAMINIDASE"/>
    <property type="match status" value="1"/>
</dbReference>